<organism evidence="3 4">
    <name type="scientific">Rhizoctonia solani</name>
    <dbReference type="NCBI Taxonomy" id="456999"/>
    <lineage>
        <taxon>Eukaryota</taxon>
        <taxon>Fungi</taxon>
        <taxon>Dikarya</taxon>
        <taxon>Basidiomycota</taxon>
        <taxon>Agaricomycotina</taxon>
        <taxon>Agaricomycetes</taxon>
        <taxon>Cantharellales</taxon>
        <taxon>Ceratobasidiaceae</taxon>
        <taxon>Rhizoctonia</taxon>
    </lineage>
</organism>
<gene>
    <name evidence="3" type="ORF">RSOLAG22IIIB_08360</name>
</gene>
<sequence length="499" mass="54798">MKAHYSNLPNTPSDSRNDLPFKDQISSNPDCEDQCVIRAPKTLIGAWIGSLWALVLHHVLSIGVTILVLTYVDGHHFNVAQRSPPVHTARGTYKAPFNPLQSDVTTALSSAIVVLKCALMAWVTPLIWRVAIFLMERRGLARRDLKVLLRYGVLTPGVYRKDFSTLVIGPLLITCMVANFSSPILTGSISWVPSNQLAHNLPMPIRTLGFNHIEAGIYKALPTRYRNSSSVRGGYVTEGAGRVAIGWGRNKDTGVLKRVSPAVDSLAINSTVENVTLPYFQVHSIRWIKTIDDIIPHIRAGALNYSNSGPTTIDRTPYGSVLLFPSLKIKQKWSNDSLGSTIVRDTRLLALHYGSGEAEDFTSITQDLPLGTYTLSSTNGDSHYAFAWVTFSAGAGHEARRSNATLRSTNLDDPLAPVVKANGEESALAPQTLRQLFSYDSAQARALVRDYALREHDVRERNLNRFMAHIGVQFNLIPIPVMVDGVVDENGAPIGVTLI</sequence>
<reference evidence="3 4" key="1">
    <citation type="submission" date="2015-07" db="EMBL/GenBank/DDBJ databases">
        <authorList>
            <person name="Noorani M."/>
        </authorList>
    </citation>
    <scope>NUCLEOTIDE SEQUENCE [LARGE SCALE GENOMIC DNA]</scope>
    <source>
        <strain evidence="3">BBA 69670</strain>
    </source>
</reference>
<keyword evidence="2" id="KW-1133">Transmembrane helix</keyword>
<dbReference type="Proteomes" id="UP000044841">
    <property type="component" value="Unassembled WGS sequence"/>
</dbReference>
<accession>A0A0K6FSL4</accession>
<keyword evidence="2" id="KW-0472">Membrane</keyword>
<proteinExistence type="predicted"/>
<evidence type="ECO:0000256" key="2">
    <source>
        <dbReference type="SAM" id="Phobius"/>
    </source>
</evidence>
<evidence type="ECO:0000313" key="3">
    <source>
        <dbReference type="EMBL" id="CUA69236.1"/>
    </source>
</evidence>
<name>A0A0K6FSL4_9AGAM</name>
<feature type="transmembrane region" description="Helical" evidence="2">
    <location>
        <begin position="107"/>
        <end position="128"/>
    </location>
</feature>
<dbReference type="AlphaFoldDB" id="A0A0K6FSL4"/>
<evidence type="ECO:0000256" key="1">
    <source>
        <dbReference type="SAM" id="MobiDB-lite"/>
    </source>
</evidence>
<evidence type="ECO:0000313" key="4">
    <source>
        <dbReference type="Proteomes" id="UP000044841"/>
    </source>
</evidence>
<protein>
    <submittedName>
        <fullName evidence="3">Uncharacterized protein</fullName>
    </submittedName>
</protein>
<feature type="transmembrane region" description="Helical" evidence="2">
    <location>
        <begin position="51"/>
        <end position="72"/>
    </location>
</feature>
<dbReference type="EMBL" id="CYGV01000713">
    <property type="protein sequence ID" value="CUA69236.1"/>
    <property type="molecule type" value="Genomic_DNA"/>
</dbReference>
<keyword evidence="2" id="KW-0812">Transmembrane</keyword>
<feature type="region of interest" description="Disordered" evidence="1">
    <location>
        <begin position="1"/>
        <end position="23"/>
    </location>
</feature>
<keyword evidence="4" id="KW-1185">Reference proteome</keyword>